<keyword evidence="1" id="KW-0732">Signal</keyword>
<feature type="chain" id="PRO_5016795717" evidence="1">
    <location>
        <begin position="22"/>
        <end position="82"/>
    </location>
</feature>
<evidence type="ECO:0000313" key="2">
    <source>
        <dbReference type="EMBL" id="RFZ94568.1"/>
    </source>
</evidence>
<dbReference type="RefSeq" id="WP_117390129.1">
    <property type="nucleotide sequence ID" value="NZ_QWDC01000001.1"/>
</dbReference>
<comment type="caution">
    <text evidence="2">The sequence shown here is derived from an EMBL/GenBank/DDBJ whole genome shotgun (WGS) entry which is preliminary data.</text>
</comment>
<organism evidence="2 3">
    <name type="scientific">Mucilaginibacter conchicola</name>
    <dbReference type="NCBI Taxonomy" id="2303333"/>
    <lineage>
        <taxon>Bacteria</taxon>
        <taxon>Pseudomonadati</taxon>
        <taxon>Bacteroidota</taxon>
        <taxon>Sphingobacteriia</taxon>
        <taxon>Sphingobacteriales</taxon>
        <taxon>Sphingobacteriaceae</taxon>
        <taxon>Mucilaginibacter</taxon>
    </lineage>
</organism>
<evidence type="ECO:0000313" key="3">
    <source>
        <dbReference type="Proteomes" id="UP000264217"/>
    </source>
</evidence>
<dbReference type="AlphaFoldDB" id="A0A372NWT4"/>
<protein>
    <submittedName>
        <fullName evidence="2">Uncharacterized protein</fullName>
    </submittedName>
</protein>
<evidence type="ECO:0000256" key="1">
    <source>
        <dbReference type="SAM" id="SignalP"/>
    </source>
</evidence>
<accession>A0A372NWT4</accession>
<name>A0A372NWT4_9SPHI</name>
<sequence>MKKLFLLSLLAISTIATNAVAASKVMKVKSNSSFATSKITFKENINQKPRYFVFEDNGKLWLLTIYDNGNAELTYIGTPIVT</sequence>
<reference evidence="2 3" key="1">
    <citation type="submission" date="2018-08" db="EMBL/GenBank/DDBJ databases">
        <title>Mucilaginibacter sp. MYSH2.</title>
        <authorList>
            <person name="Seo T."/>
        </authorList>
    </citation>
    <scope>NUCLEOTIDE SEQUENCE [LARGE SCALE GENOMIC DNA]</scope>
    <source>
        <strain evidence="2 3">MYSH2</strain>
    </source>
</reference>
<gene>
    <name evidence="2" type="ORF">D0C36_03200</name>
</gene>
<keyword evidence="3" id="KW-1185">Reference proteome</keyword>
<dbReference type="EMBL" id="QWDC01000001">
    <property type="protein sequence ID" value="RFZ94568.1"/>
    <property type="molecule type" value="Genomic_DNA"/>
</dbReference>
<proteinExistence type="predicted"/>
<dbReference type="Proteomes" id="UP000264217">
    <property type="component" value="Unassembled WGS sequence"/>
</dbReference>
<feature type="signal peptide" evidence="1">
    <location>
        <begin position="1"/>
        <end position="21"/>
    </location>
</feature>